<protein>
    <recommendedName>
        <fullName evidence="13">PLD phosphodiesterase domain-containing protein</fullName>
    </recommendedName>
</protein>
<dbReference type="PANTHER" id="PTHR12415">
    <property type="entry name" value="TYROSYL-DNA PHOSPHODIESTERASE 1"/>
    <property type="match status" value="1"/>
</dbReference>
<dbReference type="PANTHER" id="PTHR12415:SF0">
    <property type="entry name" value="TYROSYL-DNA PHOSPHODIESTERASE 1"/>
    <property type="match status" value="1"/>
</dbReference>
<accession>A0A0F7RVK2</accession>
<feature type="binding site" evidence="10">
    <location>
        <position position="37"/>
    </location>
    <ligand>
        <name>substrate</name>
    </ligand>
</feature>
<dbReference type="SUPFAM" id="SSF56024">
    <property type="entry name" value="Phospholipase D/nuclease"/>
    <property type="match status" value="1"/>
</dbReference>
<evidence type="ECO:0000313" key="12">
    <source>
        <dbReference type="Proteomes" id="UP000242770"/>
    </source>
</evidence>
<keyword evidence="8" id="KW-0539">Nucleus</keyword>
<dbReference type="Proteomes" id="UP000242770">
    <property type="component" value="Unassembled WGS sequence"/>
</dbReference>
<gene>
    <name evidence="11" type="primary">SSCI19090.1</name>
</gene>
<keyword evidence="4" id="KW-0227">DNA damage</keyword>
<keyword evidence="5" id="KW-0378">Hydrolase</keyword>
<evidence type="ECO:0000256" key="4">
    <source>
        <dbReference type="ARBA" id="ARBA00022763"/>
    </source>
</evidence>
<dbReference type="Gene3D" id="3.30.870.10">
    <property type="entry name" value="Endonuclease Chain A"/>
    <property type="match status" value="1"/>
</dbReference>
<sequence>MGALSFFGKAESFEGSSIKRLYHSPQSRRGDIMIHAKSILALTADGKPLVDQAFIDASDAYISGKATARKEGKWTGPAEKEQPVGWTYLGSSNFTRAAHGTISGSANKPTTSCMNWELGVVMPVWASEVKALGVQAECLRAVVYHRPVQVYAVDDGPWDNASARALL</sequence>
<reference evidence="12" key="1">
    <citation type="submission" date="2014-06" db="EMBL/GenBank/DDBJ databases">
        <authorList>
            <person name="Berkman P.J."/>
        </authorList>
    </citation>
    <scope>NUCLEOTIDE SEQUENCE [LARGE SCALE GENOMIC DNA]</scope>
</reference>
<keyword evidence="12" id="KW-1185">Reference proteome</keyword>
<keyword evidence="6" id="KW-0269">Exonuclease</keyword>
<dbReference type="GO" id="GO:0006281">
    <property type="term" value="P:DNA repair"/>
    <property type="evidence" value="ECO:0007669"/>
    <property type="project" value="UniProtKB-KW"/>
</dbReference>
<evidence type="ECO:0000256" key="9">
    <source>
        <dbReference type="PIRSR" id="PIRSR610347-1"/>
    </source>
</evidence>
<feature type="active site" description="Proton donor/acceptor" evidence="9">
    <location>
        <position position="35"/>
    </location>
</feature>
<keyword evidence="3" id="KW-0540">Nuclease</keyword>
<proteinExistence type="inferred from homology"/>
<evidence type="ECO:0008006" key="13">
    <source>
        <dbReference type="Google" id="ProtNLM"/>
    </source>
</evidence>
<dbReference type="GO" id="GO:0005634">
    <property type="term" value="C:nucleus"/>
    <property type="evidence" value="ECO:0007669"/>
    <property type="project" value="UniProtKB-SubCell"/>
</dbReference>
<dbReference type="Pfam" id="PF06087">
    <property type="entry name" value="Tyr-DNA_phospho"/>
    <property type="match status" value="1"/>
</dbReference>
<organism evidence="11 12">
    <name type="scientific">Sporisorium scitamineum</name>
    <dbReference type="NCBI Taxonomy" id="49012"/>
    <lineage>
        <taxon>Eukaryota</taxon>
        <taxon>Fungi</taxon>
        <taxon>Dikarya</taxon>
        <taxon>Basidiomycota</taxon>
        <taxon>Ustilaginomycotina</taxon>
        <taxon>Ustilaginomycetes</taxon>
        <taxon>Ustilaginales</taxon>
        <taxon>Ustilaginaceae</taxon>
        <taxon>Sporisorium</taxon>
    </lineage>
</organism>
<evidence type="ECO:0000256" key="5">
    <source>
        <dbReference type="ARBA" id="ARBA00022801"/>
    </source>
</evidence>
<dbReference type="GO" id="GO:0004527">
    <property type="term" value="F:exonuclease activity"/>
    <property type="evidence" value="ECO:0007669"/>
    <property type="project" value="UniProtKB-KW"/>
</dbReference>
<evidence type="ECO:0000256" key="1">
    <source>
        <dbReference type="ARBA" id="ARBA00004123"/>
    </source>
</evidence>
<dbReference type="STRING" id="49012.A0A0F7RVK2"/>
<dbReference type="EMBL" id="CCFA01000991">
    <property type="protein sequence ID" value="CDR99348.1"/>
    <property type="molecule type" value="Genomic_DNA"/>
</dbReference>
<comment type="similarity">
    <text evidence="2">Belongs to the tyrosyl-DNA phosphodiesterase family.</text>
</comment>
<evidence type="ECO:0000256" key="8">
    <source>
        <dbReference type="ARBA" id="ARBA00023242"/>
    </source>
</evidence>
<evidence type="ECO:0000256" key="7">
    <source>
        <dbReference type="ARBA" id="ARBA00023204"/>
    </source>
</evidence>
<comment type="subcellular location">
    <subcellularLocation>
        <location evidence="1">Nucleus</location>
    </subcellularLocation>
</comment>
<dbReference type="GO" id="GO:0003697">
    <property type="term" value="F:single-stranded DNA binding"/>
    <property type="evidence" value="ECO:0007669"/>
    <property type="project" value="TreeGrafter"/>
</dbReference>
<dbReference type="InterPro" id="IPR010347">
    <property type="entry name" value="Tdp1"/>
</dbReference>
<evidence type="ECO:0000256" key="2">
    <source>
        <dbReference type="ARBA" id="ARBA00010205"/>
    </source>
</evidence>
<evidence type="ECO:0000313" key="11">
    <source>
        <dbReference type="EMBL" id="CDR99348.1"/>
    </source>
</evidence>
<dbReference type="AlphaFoldDB" id="A0A0F7RVK2"/>
<keyword evidence="7" id="KW-0234">DNA repair</keyword>
<dbReference type="GO" id="GO:0003690">
    <property type="term" value="F:double-stranded DNA binding"/>
    <property type="evidence" value="ECO:0007669"/>
    <property type="project" value="TreeGrafter"/>
</dbReference>
<evidence type="ECO:0000256" key="10">
    <source>
        <dbReference type="PIRSR" id="PIRSR610347-2"/>
    </source>
</evidence>
<name>A0A0F7RVK2_9BASI</name>
<dbReference type="GO" id="GO:0017005">
    <property type="term" value="F:3'-tyrosyl-DNA phosphodiesterase activity"/>
    <property type="evidence" value="ECO:0007669"/>
    <property type="project" value="TreeGrafter"/>
</dbReference>
<evidence type="ECO:0000256" key="3">
    <source>
        <dbReference type="ARBA" id="ARBA00022722"/>
    </source>
</evidence>
<evidence type="ECO:0000256" key="6">
    <source>
        <dbReference type="ARBA" id="ARBA00022839"/>
    </source>
</evidence>